<proteinExistence type="predicted"/>
<comment type="caution">
    <text evidence="1">The sequence shown here is derived from an EMBL/GenBank/DDBJ whole genome shotgun (WGS) entry which is preliminary data.</text>
</comment>
<organism evidence="1 2">
    <name type="scientific">Herbidospora galbida</name>
    <dbReference type="NCBI Taxonomy" id="2575442"/>
    <lineage>
        <taxon>Bacteria</taxon>
        <taxon>Bacillati</taxon>
        <taxon>Actinomycetota</taxon>
        <taxon>Actinomycetes</taxon>
        <taxon>Streptosporangiales</taxon>
        <taxon>Streptosporangiaceae</taxon>
        <taxon>Herbidospora</taxon>
    </lineage>
</organism>
<dbReference type="Proteomes" id="UP000308705">
    <property type="component" value="Unassembled WGS sequence"/>
</dbReference>
<gene>
    <name evidence="1" type="ORF">FDA94_28605</name>
</gene>
<dbReference type="AlphaFoldDB" id="A0A4V5UYH8"/>
<evidence type="ECO:0000313" key="1">
    <source>
        <dbReference type="EMBL" id="TKK84593.1"/>
    </source>
</evidence>
<accession>A0A4V5UYH8</accession>
<keyword evidence="2" id="KW-1185">Reference proteome</keyword>
<evidence type="ECO:0000313" key="2">
    <source>
        <dbReference type="Proteomes" id="UP000308705"/>
    </source>
</evidence>
<dbReference type="RefSeq" id="WP_137250177.1">
    <property type="nucleotide sequence ID" value="NZ_SZQA01000033.1"/>
</dbReference>
<protein>
    <submittedName>
        <fullName evidence="1">Uncharacterized protein</fullName>
    </submittedName>
</protein>
<dbReference type="EMBL" id="SZQA01000033">
    <property type="protein sequence ID" value="TKK84593.1"/>
    <property type="molecule type" value="Genomic_DNA"/>
</dbReference>
<sequence length="77" mass="8748">MLASELKTRVQEIVLEAITEPYICGCCDGSYETTNEIFEVVRDWLGIKLAAAEADSEKDFEFLYDVNLLRQLLDELG</sequence>
<name>A0A4V5UYH8_9ACTN</name>
<reference evidence="1 2" key="1">
    <citation type="submission" date="2019-04" db="EMBL/GenBank/DDBJ databases">
        <title>Herbidospora sp. NEAU-GS14.nov., a novel actinomycete isolated from soil.</title>
        <authorList>
            <person name="Han L."/>
        </authorList>
    </citation>
    <scope>NUCLEOTIDE SEQUENCE [LARGE SCALE GENOMIC DNA]</scope>
    <source>
        <strain evidence="1 2">NEAU-GS14</strain>
    </source>
</reference>